<evidence type="ECO:0000256" key="2">
    <source>
        <dbReference type="ARBA" id="ARBA00022723"/>
    </source>
</evidence>
<accession>A0A8S4PJD3</accession>
<dbReference type="Pfam" id="PF00096">
    <property type="entry name" value="zf-C2H2"/>
    <property type="match status" value="3"/>
</dbReference>
<evidence type="ECO:0000256" key="8">
    <source>
        <dbReference type="ARBA" id="ARBA00023242"/>
    </source>
</evidence>
<feature type="domain" description="C2H2-type" evidence="11">
    <location>
        <begin position="201"/>
        <end position="228"/>
    </location>
</feature>
<dbReference type="PANTHER" id="PTHR45993:SF6">
    <property type="entry name" value="C2H2-TYPE DOMAIN-CONTAINING PROTEIN"/>
    <property type="match status" value="1"/>
</dbReference>
<protein>
    <recommendedName>
        <fullName evidence="11">C2H2-type domain-containing protein</fullName>
    </recommendedName>
</protein>
<evidence type="ECO:0000313" key="12">
    <source>
        <dbReference type="EMBL" id="CAH1793230.1"/>
    </source>
</evidence>
<dbReference type="SUPFAM" id="SSF57667">
    <property type="entry name" value="beta-beta-alpha zinc fingers"/>
    <property type="match status" value="2"/>
</dbReference>
<comment type="subcellular location">
    <subcellularLocation>
        <location evidence="1">Nucleus</location>
    </subcellularLocation>
</comment>
<reference evidence="12" key="1">
    <citation type="submission" date="2022-03" db="EMBL/GenBank/DDBJ databases">
        <authorList>
            <person name="Martin C."/>
        </authorList>
    </citation>
    <scope>NUCLEOTIDE SEQUENCE</scope>
</reference>
<keyword evidence="6" id="KW-0805">Transcription regulation</keyword>
<dbReference type="GO" id="GO:0006357">
    <property type="term" value="P:regulation of transcription by RNA polymerase II"/>
    <property type="evidence" value="ECO:0007669"/>
    <property type="project" value="TreeGrafter"/>
</dbReference>
<dbReference type="GO" id="GO:0005634">
    <property type="term" value="C:nucleus"/>
    <property type="evidence" value="ECO:0007669"/>
    <property type="project" value="UniProtKB-SubCell"/>
</dbReference>
<feature type="non-terminal residue" evidence="12">
    <location>
        <position position="1"/>
    </location>
</feature>
<dbReference type="Gene3D" id="3.30.160.60">
    <property type="entry name" value="Classic Zinc Finger"/>
    <property type="match status" value="2"/>
</dbReference>
<keyword evidence="3" id="KW-0677">Repeat</keyword>
<dbReference type="GO" id="GO:0003700">
    <property type="term" value="F:DNA-binding transcription factor activity"/>
    <property type="evidence" value="ECO:0007669"/>
    <property type="project" value="TreeGrafter"/>
</dbReference>
<evidence type="ECO:0000256" key="3">
    <source>
        <dbReference type="ARBA" id="ARBA00022737"/>
    </source>
</evidence>
<keyword evidence="4 9" id="KW-0863">Zinc-finger</keyword>
<keyword evidence="7" id="KW-0804">Transcription</keyword>
<dbReference type="FunFam" id="3.30.160.60:FF:000037">
    <property type="entry name" value="B-cell lymphoma/leukemia 11A isoform X1"/>
    <property type="match status" value="1"/>
</dbReference>
<feature type="domain" description="C2H2-type" evidence="11">
    <location>
        <begin position="173"/>
        <end position="200"/>
    </location>
</feature>
<evidence type="ECO:0000256" key="9">
    <source>
        <dbReference type="PROSITE-ProRule" id="PRU00042"/>
    </source>
</evidence>
<dbReference type="PROSITE" id="PS50157">
    <property type="entry name" value="ZINC_FINGER_C2H2_2"/>
    <property type="match status" value="3"/>
</dbReference>
<comment type="caution">
    <text evidence="12">The sequence shown here is derived from an EMBL/GenBank/DDBJ whole genome shotgun (WGS) entry which is preliminary data.</text>
</comment>
<organism evidence="12 13">
    <name type="scientific">Owenia fusiformis</name>
    <name type="common">Polychaete worm</name>
    <dbReference type="NCBI Taxonomy" id="6347"/>
    <lineage>
        <taxon>Eukaryota</taxon>
        <taxon>Metazoa</taxon>
        <taxon>Spiralia</taxon>
        <taxon>Lophotrochozoa</taxon>
        <taxon>Annelida</taxon>
        <taxon>Polychaeta</taxon>
        <taxon>Sedentaria</taxon>
        <taxon>Canalipalpata</taxon>
        <taxon>Sabellida</taxon>
        <taxon>Oweniida</taxon>
        <taxon>Oweniidae</taxon>
        <taxon>Owenia</taxon>
    </lineage>
</organism>
<dbReference type="AlphaFoldDB" id="A0A8S4PJD3"/>
<proteinExistence type="predicted"/>
<evidence type="ECO:0000259" key="11">
    <source>
        <dbReference type="PROSITE" id="PS50157"/>
    </source>
</evidence>
<dbReference type="GO" id="GO:0000978">
    <property type="term" value="F:RNA polymerase II cis-regulatory region sequence-specific DNA binding"/>
    <property type="evidence" value="ECO:0007669"/>
    <property type="project" value="TreeGrafter"/>
</dbReference>
<feature type="domain" description="C2H2-type" evidence="11">
    <location>
        <begin position="231"/>
        <end position="260"/>
    </location>
</feature>
<dbReference type="OrthoDB" id="10046198at2759"/>
<gene>
    <name evidence="12" type="ORF">OFUS_LOCUS18108</name>
</gene>
<evidence type="ECO:0000256" key="4">
    <source>
        <dbReference type="ARBA" id="ARBA00022771"/>
    </source>
</evidence>
<dbReference type="InterPro" id="IPR036236">
    <property type="entry name" value="Znf_C2H2_sf"/>
</dbReference>
<dbReference type="Proteomes" id="UP000749559">
    <property type="component" value="Unassembled WGS sequence"/>
</dbReference>
<dbReference type="PROSITE" id="PS00028">
    <property type="entry name" value="ZINC_FINGER_C2H2_1"/>
    <property type="match status" value="2"/>
</dbReference>
<evidence type="ECO:0000256" key="7">
    <source>
        <dbReference type="ARBA" id="ARBA00023163"/>
    </source>
</evidence>
<keyword evidence="2" id="KW-0479">Metal-binding</keyword>
<evidence type="ECO:0000256" key="10">
    <source>
        <dbReference type="SAM" id="MobiDB-lite"/>
    </source>
</evidence>
<keyword evidence="5" id="KW-0862">Zinc</keyword>
<feature type="region of interest" description="Disordered" evidence="10">
    <location>
        <begin position="264"/>
        <end position="283"/>
    </location>
</feature>
<dbReference type="InterPro" id="IPR051497">
    <property type="entry name" value="Dev/Hematopoietic_TF"/>
</dbReference>
<dbReference type="SMART" id="SM00355">
    <property type="entry name" value="ZnF_C2H2"/>
    <property type="match status" value="3"/>
</dbReference>
<evidence type="ECO:0000256" key="6">
    <source>
        <dbReference type="ARBA" id="ARBA00023015"/>
    </source>
</evidence>
<dbReference type="FunFam" id="3.30.160.60:FF:001175">
    <property type="entry name" value="Zinc finger, C2H2 type"/>
    <property type="match status" value="1"/>
</dbReference>
<feature type="region of interest" description="Disordered" evidence="10">
    <location>
        <begin position="1"/>
        <end position="30"/>
    </location>
</feature>
<sequence length="283" mass="32958">PEPAQNGFKQQMPLENGYPHEPPPFRSKLDKARISFERVEREQKMEREQHQEREQLRAEQIKMEQTLPMDRENEKAMAERKGTKDILEKIPPEVRRELPPMEPAFIRSLVDVSREQGYGLKEFRNGTRIGDSPGVYDMIHHNNAIFGPASVFHHRLPTPTLLRPEFKERRRNDTCEFCGKVFKNCSNLTVHRRSHTGEKPYKCNMCSYACAQSSKLTRHMKTHGRQGKDVYRCKFCQMPFSVAATLEKHMRKCVGREISPQTLGLHRQDSTHSNNGYPMPSKI</sequence>
<evidence type="ECO:0000256" key="5">
    <source>
        <dbReference type="ARBA" id="ARBA00022833"/>
    </source>
</evidence>
<keyword evidence="8" id="KW-0539">Nucleus</keyword>
<dbReference type="EMBL" id="CAIIXF020000008">
    <property type="protein sequence ID" value="CAH1793230.1"/>
    <property type="molecule type" value="Genomic_DNA"/>
</dbReference>
<name>A0A8S4PJD3_OWEFU</name>
<dbReference type="PANTHER" id="PTHR45993">
    <property type="entry name" value="B-CELL LYMPHOMA/LEUKEMIA 11"/>
    <property type="match status" value="1"/>
</dbReference>
<dbReference type="GO" id="GO:0008270">
    <property type="term" value="F:zinc ion binding"/>
    <property type="evidence" value="ECO:0007669"/>
    <property type="project" value="UniProtKB-KW"/>
</dbReference>
<dbReference type="InterPro" id="IPR013087">
    <property type="entry name" value="Znf_C2H2_type"/>
</dbReference>
<evidence type="ECO:0000313" key="13">
    <source>
        <dbReference type="Proteomes" id="UP000749559"/>
    </source>
</evidence>
<keyword evidence="13" id="KW-1185">Reference proteome</keyword>
<evidence type="ECO:0000256" key="1">
    <source>
        <dbReference type="ARBA" id="ARBA00004123"/>
    </source>
</evidence>